<dbReference type="OrthoDB" id="3220614at2759"/>
<accession>A0A0C2WIK0</accession>
<dbReference type="InParanoid" id="A0A0C2WIK0"/>
<dbReference type="HOGENOM" id="CLU_035918_9_2_1"/>
<feature type="non-terminal residue" evidence="1">
    <location>
        <position position="1"/>
    </location>
</feature>
<dbReference type="Proteomes" id="UP000054549">
    <property type="component" value="Unassembled WGS sequence"/>
</dbReference>
<dbReference type="AlphaFoldDB" id="A0A0C2WIK0"/>
<organism evidence="1 2">
    <name type="scientific">Amanita muscaria (strain Koide BX008)</name>
    <dbReference type="NCBI Taxonomy" id="946122"/>
    <lineage>
        <taxon>Eukaryota</taxon>
        <taxon>Fungi</taxon>
        <taxon>Dikarya</taxon>
        <taxon>Basidiomycota</taxon>
        <taxon>Agaricomycotina</taxon>
        <taxon>Agaricomycetes</taxon>
        <taxon>Agaricomycetidae</taxon>
        <taxon>Agaricales</taxon>
        <taxon>Pluteineae</taxon>
        <taxon>Amanitaceae</taxon>
        <taxon>Amanita</taxon>
    </lineage>
</organism>
<gene>
    <name evidence="1" type="ORF">M378DRAFT_82603</name>
</gene>
<proteinExistence type="predicted"/>
<dbReference type="EMBL" id="KN818285">
    <property type="protein sequence ID" value="KIL61352.1"/>
    <property type="molecule type" value="Genomic_DNA"/>
</dbReference>
<evidence type="ECO:0000313" key="2">
    <source>
        <dbReference type="Proteomes" id="UP000054549"/>
    </source>
</evidence>
<protein>
    <submittedName>
        <fullName evidence="1">Uncharacterized protein</fullName>
    </submittedName>
</protein>
<sequence length="143" mass="17162">PMFLYDEKKYIRGNMYSGLFQGPLLLRFYRHVFTGPRSWEKGKSAGGKLARGLLNKLKAPTPRTIAYVAIMTRWALSSATKWELDDQGFNIVEFYHNIIVTFNKRIDWDSNYELNRKTEMWIKDTLRWWQEYVHDIHLCSMRY</sequence>
<evidence type="ECO:0000313" key="1">
    <source>
        <dbReference type="EMBL" id="KIL61352.1"/>
    </source>
</evidence>
<dbReference type="Pfam" id="PF20414">
    <property type="entry name" value="DUF6698"/>
    <property type="match status" value="1"/>
</dbReference>
<dbReference type="STRING" id="946122.A0A0C2WIK0"/>
<reference evidence="1 2" key="1">
    <citation type="submission" date="2014-04" db="EMBL/GenBank/DDBJ databases">
        <title>Evolutionary Origins and Diversification of the Mycorrhizal Mutualists.</title>
        <authorList>
            <consortium name="DOE Joint Genome Institute"/>
            <consortium name="Mycorrhizal Genomics Consortium"/>
            <person name="Kohler A."/>
            <person name="Kuo A."/>
            <person name="Nagy L.G."/>
            <person name="Floudas D."/>
            <person name="Copeland A."/>
            <person name="Barry K.W."/>
            <person name="Cichocki N."/>
            <person name="Veneault-Fourrey C."/>
            <person name="LaButti K."/>
            <person name="Lindquist E.A."/>
            <person name="Lipzen A."/>
            <person name="Lundell T."/>
            <person name="Morin E."/>
            <person name="Murat C."/>
            <person name="Riley R."/>
            <person name="Ohm R."/>
            <person name="Sun H."/>
            <person name="Tunlid A."/>
            <person name="Henrissat B."/>
            <person name="Grigoriev I.V."/>
            <person name="Hibbett D.S."/>
            <person name="Martin F."/>
        </authorList>
    </citation>
    <scope>NUCLEOTIDE SEQUENCE [LARGE SCALE GENOMIC DNA]</scope>
    <source>
        <strain evidence="1 2">Koide BX008</strain>
    </source>
</reference>
<keyword evidence="2" id="KW-1185">Reference proteome</keyword>
<name>A0A0C2WIK0_AMAMK</name>
<dbReference type="InterPro" id="IPR046521">
    <property type="entry name" value="DUF6698"/>
</dbReference>